<gene>
    <name evidence="1" type="ORF">BEP19_15975</name>
</gene>
<proteinExistence type="predicted"/>
<evidence type="ECO:0000313" key="1">
    <source>
        <dbReference type="EMBL" id="RKD26702.1"/>
    </source>
</evidence>
<sequence>MNGNQQSKALGYALSFLENEIESLKETLKTATDPFIKPHLERRLRELERDFDMFQEIKNNFI</sequence>
<organism evidence="1 2">
    <name type="scientific">Ammoniphilus oxalaticus</name>
    <dbReference type="NCBI Taxonomy" id="66863"/>
    <lineage>
        <taxon>Bacteria</taxon>
        <taxon>Bacillati</taxon>
        <taxon>Bacillota</taxon>
        <taxon>Bacilli</taxon>
        <taxon>Bacillales</taxon>
        <taxon>Paenibacillaceae</taxon>
        <taxon>Aneurinibacillus group</taxon>
        <taxon>Ammoniphilus</taxon>
    </lineage>
</organism>
<dbReference type="RefSeq" id="WP_120187982.1">
    <property type="nucleotide sequence ID" value="NZ_MCHY01000002.1"/>
</dbReference>
<evidence type="ECO:0000313" key="2">
    <source>
        <dbReference type="Proteomes" id="UP000284219"/>
    </source>
</evidence>
<dbReference type="AlphaFoldDB" id="A0A419SQE9"/>
<comment type="caution">
    <text evidence="1">The sequence shown here is derived from an EMBL/GenBank/DDBJ whole genome shotgun (WGS) entry which is preliminary data.</text>
</comment>
<name>A0A419SQE9_9BACL</name>
<dbReference type="Proteomes" id="UP000284219">
    <property type="component" value="Unassembled WGS sequence"/>
</dbReference>
<keyword evidence="2" id="KW-1185">Reference proteome</keyword>
<reference evidence="1 2" key="1">
    <citation type="submission" date="2016-08" db="EMBL/GenBank/DDBJ databases">
        <title>Novel Firmicute Genomes.</title>
        <authorList>
            <person name="Poppleton D.I."/>
            <person name="Gribaldo S."/>
        </authorList>
    </citation>
    <scope>NUCLEOTIDE SEQUENCE [LARGE SCALE GENOMIC DNA]</scope>
    <source>
        <strain evidence="1 2">RAOx-1</strain>
    </source>
</reference>
<accession>A0A419SQE9</accession>
<dbReference type="EMBL" id="MCHY01000002">
    <property type="protein sequence ID" value="RKD26702.1"/>
    <property type="molecule type" value="Genomic_DNA"/>
</dbReference>
<protein>
    <submittedName>
        <fullName evidence="1">Uncharacterized protein</fullName>
    </submittedName>
</protein>